<accession>A0AAW4WIQ0</accession>
<evidence type="ECO:0000256" key="1">
    <source>
        <dbReference type="SAM" id="MobiDB-lite"/>
    </source>
</evidence>
<dbReference type="InterPro" id="IPR032207">
    <property type="entry name" value="DUF5026"/>
</dbReference>
<feature type="compositionally biased region" description="Gly residues" evidence="1">
    <location>
        <begin position="96"/>
        <end position="108"/>
    </location>
</feature>
<organism evidence="2 3">
    <name type="scientific">Roseburia amylophila</name>
    <dbReference type="NCBI Taxonomy" id="2981794"/>
    <lineage>
        <taxon>Bacteria</taxon>
        <taxon>Bacillati</taxon>
        <taxon>Bacillota</taxon>
        <taxon>Clostridia</taxon>
        <taxon>Lachnospirales</taxon>
        <taxon>Lachnospiraceae</taxon>
        <taxon>Roseburia</taxon>
    </lineage>
</organism>
<dbReference type="Proteomes" id="UP001198893">
    <property type="component" value="Unassembled WGS sequence"/>
</dbReference>
<gene>
    <name evidence="2" type="ORF">LKD47_10035</name>
</gene>
<evidence type="ECO:0000313" key="3">
    <source>
        <dbReference type="Proteomes" id="UP001198893"/>
    </source>
</evidence>
<sequence>MLITEKPETVFDTSEIKAGYLVFAKNRSWNEGIGGFVTAVTDKEVVVQYHPGIGNVTNHFFIRANEVEAGDWEIRYSADMTEIHVYPEPTSNTDTGNGGNNDTGGTNL</sequence>
<dbReference type="AlphaFoldDB" id="A0AAW4WIQ0"/>
<protein>
    <submittedName>
        <fullName evidence="2">DUF5026 domain-containing protein</fullName>
    </submittedName>
</protein>
<dbReference type="RefSeq" id="WP_227710370.1">
    <property type="nucleotide sequence ID" value="NZ_JAJEQW010000010.1"/>
</dbReference>
<dbReference type="EMBL" id="JAJEQW010000010">
    <property type="protein sequence ID" value="MCC2242635.1"/>
    <property type="molecule type" value="Genomic_DNA"/>
</dbReference>
<proteinExistence type="predicted"/>
<comment type="caution">
    <text evidence="2">The sequence shown here is derived from an EMBL/GenBank/DDBJ whole genome shotgun (WGS) entry which is preliminary data.</text>
</comment>
<feature type="region of interest" description="Disordered" evidence="1">
    <location>
        <begin position="86"/>
        <end position="108"/>
    </location>
</feature>
<name>A0AAW4WIQ0_9FIRM</name>
<reference evidence="2" key="1">
    <citation type="submission" date="2021-10" db="EMBL/GenBank/DDBJ databases">
        <title>Anaerobic single-cell dispensing facilitates the cultivation of human gut bacteria.</title>
        <authorList>
            <person name="Afrizal A."/>
        </authorList>
    </citation>
    <scope>NUCLEOTIDE SEQUENCE</scope>
    <source>
        <strain evidence="2">CLA-AA-H204</strain>
    </source>
</reference>
<evidence type="ECO:0000313" key="2">
    <source>
        <dbReference type="EMBL" id="MCC2242635.1"/>
    </source>
</evidence>
<dbReference type="Pfam" id="PF16429">
    <property type="entry name" value="DUF5026"/>
    <property type="match status" value="1"/>
</dbReference>